<evidence type="ECO:0000313" key="2">
    <source>
        <dbReference type="Proteomes" id="UP000596661"/>
    </source>
</evidence>
<protein>
    <recommendedName>
        <fullName evidence="3">RNase H type-1 domain-containing protein</fullName>
    </recommendedName>
</protein>
<reference evidence="1" key="1">
    <citation type="submission" date="2018-11" db="EMBL/GenBank/DDBJ databases">
        <authorList>
            <person name="Grassa J C."/>
        </authorList>
    </citation>
    <scope>NUCLEOTIDE SEQUENCE [LARGE SCALE GENOMIC DNA]</scope>
</reference>
<dbReference type="EMBL" id="UZAU01000723">
    <property type="status" value="NOT_ANNOTATED_CDS"/>
    <property type="molecule type" value="Genomic_DNA"/>
</dbReference>
<dbReference type="Gramene" id="evm.model.09.408">
    <property type="protein sequence ID" value="cds.evm.model.09.408"/>
    <property type="gene ID" value="evm.TU.09.408"/>
</dbReference>
<dbReference type="AlphaFoldDB" id="A0A803QG36"/>
<evidence type="ECO:0008006" key="3">
    <source>
        <dbReference type="Google" id="ProtNLM"/>
    </source>
</evidence>
<dbReference type="EnsemblPlants" id="evm.model.09.408">
    <property type="protein sequence ID" value="cds.evm.model.09.408"/>
    <property type="gene ID" value="evm.TU.09.408"/>
</dbReference>
<name>A0A803QG36_CANSA</name>
<evidence type="ECO:0000313" key="1">
    <source>
        <dbReference type="EnsemblPlants" id="cds.evm.model.09.408"/>
    </source>
</evidence>
<proteinExistence type="predicted"/>
<keyword evidence="2" id="KW-1185">Reference proteome</keyword>
<sequence length="164" mass="19196">MPIEHLFLHCNLAFHLWRSSPWGIFSVSGTGIRMWDWVKFLWNLKSMNVNTDEVFLYASIVVDKIWRVRNDKRFHYPYILPDPPTDWNPPPQDWIKIHCDAKVGGEHMCVAVVARDYLSRLMWVFTAKMDFSDALCGEAAAVCLVLEVAKEKVTNLSWWKAIQR</sequence>
<organism evidence="1 2">
    <name type="scientific">Cannabis sativa</name>
    <name type="common">Hemp</name>
    <name type="synonym">Marijuana</name>
    <dbReference type="NCBI Taxonomy" id="3483"/>
    <lineage>
        <taxon>Eukaryota</taxon>
        <taxon>Viridiplantae</taxon>
        <taxon>Streptophyta</taxon>
        <taxon>Embryophyta</taxon>
        <taxon>Tracheophyta</taxon>
        <taxon>Spermatophyta</taxon>
        <taxon>Magnoliopsida</taxon>
        <taxon>eudicotyledons</taxon>
        <taxon>Gunneridae</taxon>
        <taxon>Pentapetalae</taxon>
        <taxon>rosids</taxon>
        <taxon>fabids</taxon>
        <taxon>Rosales</taxon>
        <taxon>Cannabaceae</taxon>
        <taxon>Cannabis</taxon>
    </lineage>
</organism>
<dbReference type="Proteomes" id="UP000596661">
    <property type="component" value="Chromosome 9"/>
</dbReference>
<accession>A0A803QG36</accession>
<reference evidence="1" key="2">
    <citation type="submission" date="2021-03" db="UniProtKB">
        <authorList>
            <consortium name="EnsemblPlants"/>
        </authorList>
    </citation>
    <scope>IDENTIFICATION</scope>
</reference>